<comment type="caution">
    <text evidence="1">The sequence shown here is derived from an EMBL/GenBank/DDBJ whole genome shotgun (WGS) entry which is preliminary data.</text>
</comment>
<protein>
    <submittedName>
        <fullName evidence="1">Uncharacterized protein</fullName>
    </submittedName>
</protein>
<proteinExistence type="predicted"/>
<dbReference type="AlphaFoldDB" id="A0A0F9L2H3"/>
<organism evidence="1">
    <name type="scientific">marine sediment metagenome</name>
    <dbReference type="NCBI Taxonomy" id="412755"/>
    <lineage>
        <taxon>unclassified sequences</taxon>
        <taxon>metagenomes</taxon>
        <taxon>ecological metagenomes</taxon>
    </lineage>
</organism>
<sequence>MLYDMCVGAWYPLHTEMIQAGRLDCYGRPGEIERLARSSGIDKNPSFSIGPTEENIETILTEMKKDKPQYPYDFRTLSLSKVDELGLKYDIHAGGGTKLAPLSHDYYFPAKIRKLGSLGAVRKHIGALHKYFLDFSVDTYEEAQEYAKQFPPELKTEPYWF</sequence>
<name>A0A0F9L2H3_9ZZZZ</name>
<accession>A0A0F9L2H3</accession>
<reference evidence="1" key="1">
    <citation type="journal article" date="2015" name="Nature">
        <title>Complex archaea that bridge the gap between prokaryotes and eukaryotes.</title>
        <authorList>
            <person name="Spang A."/>
            <person name="Saw J.H."/>
            <person name="Jorgensen S.L."/>
            <person name="Zaremba-Niedzwiedzka K."/>
            <person name="Martijn J."/>
            <person name="Lind A.E."/>
            <person name="van Eijk R."/>
            <person name="Schleper C."/>
            <person name="Guy L."/>
            <person name="Ettema T.J."/>
        </authorList>
    </citation>
    <scope>NUCLEOTIDE SEQUENCE</scope>
</reference>
<gene>
    <name evidence="1" type="ORF">LCGC14_1254490</name>
</gene>
<evidence type="ECO:0000313" key="1">
    <source>
        <dbReference type="EMBL" id="KKM88859.1"/>
    </source>
</evidence>
<dbReference type="EMBL" id="LAZR01006904">
    <property type="protein sequence ID" value="KKM88859.1"/>
    <property type="molecule type" value="Genomic_DNA"/>
</dbReference>